<evidence type="ECO:0000313" key="1">
    <source>
        <dbReference type="EMBL" id="RCG20771.1"/>
    </source>
</evidence>
<dbReference type="EMBL" id="QOIN01000047">
    <property type="protein sequence ID" value="RCG20771.1"/>
    <property type="molecule type" value="Genomic_DNA"/>
</dbReference>
<keyword evidence="2" id="KW-1185">Reference proteome</keyword>
<gene>
    <name evidence="1" type="ORF">DTL70_21085</name>
</gene>
<organism evidence="1 2">
    <name type="scientific">Streptomyces diacarni</name>
    <dbReference type="NCBI Taxonomy" id="2800381"/>
    <lineage>
        <taxon>Bacteria</taxon>
        <taxon>Bacillati</taxon>
        <taxon>Actinomycetota</taxon>
        <taxon>Actinomycetes</taxon>
        <taxon>Kitasatosporales</taxon>
        <taxon>Streptomycetaceae</taxon>
        <taxon>Streptomyces</taxon>
    </lineage>
</organism>
<accession>A0A367ERW0</accession>
<comment type="caution">
    <text evidence="1">The sequence shown here is derived from an EMBL/GenBank/DDBJ whole genome shotgun (WGS) entry which is preliminary data.</text>
</comment>
<dbReference type="RefSeq" id="WP_114023519.1">
    <property type="nucleotide sequence ID" value="NZ_QOIN01000047.1"/>
</dbReference>
<sequence>MSTMIAAPALGSKRAVATPVDVLLRWASDGLMASMLRGAVPARIDAAGFLARYARRLHGNDRAAAARTLALALGRLGCTRGTVTTRLLADRLHHVQRSRTGGQTS</sequence>
<reference evidence="1 2" key="1">
    <citation type="submission" date="2018-06" db="EMBL/GenBank/DDBJ databases">
        <title>Streptomyces reniochalinae sp. nov. and Streptomyces diacarnus sp. nov. from marine sponges.</title>
        <authorList>
            <person name="Li L."/>
        </authorList>
    </citation>
    <scope>NUCLEOTIDE SEQUENCE [LARGE SCALE GENOMIC DNA]</scope>
    <source>
        <strain evidence="1 2">LHW51701</strain>
    </source>
</reference>
<dbReference type="AlphaFoldDB" id="A0A367ERW0"/>
<evidence type="ECO:0000313" key="2">
    <source>
        <dbReference type="Proteomes" id="UP000252914"/>
    </source>
</evidence>
<dbReference type="Proteomes" id="UP000252914">
    <property type="component" value="Unassembled WGS sequence"/>
</dbReference>
<proteinExistence type="predicted"/>
<protein>
    <submittedName>
        <fullName evidence="1">Uncharacterized protein</fullName>
    </submittedName>
</protein>
<name>A0A367ERW0_9ACTN</name>